<feature type="region of interest" description="Disordered" evidence="1">
    <location>
        <begin position="223"/>
        <end position="242"/>
    </location>
</feature>
<dbReference type="OrthoDB" id="10456621at2759"/>
<dbReference type="VEuPathDB" id="ToxoDB:BESB_030880"/>
<reference evidence="3 4" key="1">
    <citation type="submission" date="2017-09" db="EMBL/GenBank/DDBJ databases">
        <title>Genome sequencing of Besnoitia besnoiti strain Bb-Ger1.</title>
        <authorList>
            <person name="Schares G."/>
            <person name="Venepally P."/>
            <person name="Lorenzi H.A."/>
        </authorList>
    </citation>
    <scope>NUCLEOTIDE SEQUENCE [LARGE SCALE GENOMIC DNA]</scope>
    <source>
        <strain evidence="3 4">Bb-Ger1</strain>
    </source>
</reference>
<feature type="compositionally biased region" description="Acidic residues" evidence="1">
    <location>
        <begin position="231"/>
        <end position="242"/>
    </location>
</feature>
<sequence length="448" mass="49468">MRYRALLEIVDGRDRTFWQLAVRRENYEDIVLKRIFVSAFALWVAFALNDRTESPGLRGCHQTSVMTQGALAAHSIPSARKEWQQLISRAPDSGTRGDNGLVFSSFHSASFVEEHLRHNVNSAAAEPVSTDARSAVKDPPAVGYMPHATTRSNLQNADDLTDKLPEFLPELGFYYDLYNGYFEGWDEEARSVTGGGDYAFSTGRSWSKEDGVPEEFYLDALESRGSHDSGGSEEDSEAEEPELPDVVAKGGHTRFYYGTDVVPLPGVLGLRTAISTELKQSQPSQVFIPSSSPVHVASPGLPDFSFLLIRHGFSIQVLPAAPLGHSHGGFCSSLCVALLQGFQALGKPNLRRKLPLLAVSMFLVGMGLETAMCLSGFYSVYTVNEAKKKAEEEVKEEEFWQRVRDRRAARQGMYTSRRLPPLARPLLLICCFSNVGSYSPAVTIKSEE</sequence>
<dbReference type="GeneID" id="40308140"/>
<dbReference type="RefSeq" id="XP_029215223.1">
    <property type="nucleotide sequence ID" value="XM_029361756.1"/>
</dbReference>
<keyword evidence="2" id="KW-0472">Membrane</keyword>
<proteinExistence type="predicted"/>
<evidence type="ECO:0000256" key="2">
    <source>
        <dbReference type="SAM" id="Phobius"/>
    </source>
</evidence>
<protein>
    <recommendedName>
        <fullName evidence="5">Transmembrane protein</fullName>
    </recommendedName>
</protein>
<feature type="transmembrane region" description="Helical" evidence="2">
    <location>
        <begin position="356"/>
        <end position="381"/>
    </location>
</feature>
<gene>
    <name evidence="3" type="ORF">BESB_030880</name>
</gene>
<dbReference type="Proteomes" id="UP000224006">
    <property type="component" value="Chromosome XIII"/>
</dbReference>
<organism evidence="3 4">
    <name type="scientific">Besnoitia besnoiti</name>
    <name type="common">Apicomplexan protozoan</name>
    <dbReference type="NCBI Taxonomy" id="94643"/>
    <lineage>
        <taxon>Eukaryota</taxon>
        <taxon>Sar</taxon>
        <taxon>Alveolata</taxon>
        <taxon>Apicomplexa</taxon>
        <taxon>Conoidasida</taxon>
        <taxon>Coccidia</taxon>
        <taxon>Eucoccidiorida</taxon>
        <taxon>Eimeriorina</taxon>
        <taxon>Sarcocystidae</taxon>
        <taxon>Besnoitia</taxon>
    </lineage>
</organism>
<evidence type="ECO:0000256" key="1">
    <source>
        <dbReference type="SAM" id="MobiDB-lite"/>
    </source>
</evidence>
<dbReference type="AlphaFoldDB" id="A0A2A9M1U4"/>
<name>A0A2A9M1U4_BESBE</name>
<evidence type="ECO:0000313" key="3">
    <source>
        <dbReference type="EMBL" id="PFH31214.1"/>
    </source>
</evidence>
<evidence type="ECO:0008006" key="5">
    <source>
        <dbReference type="Google" id="ProtNLM"/>
    </source>
</evidence>
<comment type="caution">
    <text evidence="3">The sequence shown here is derived from an EMBL/GenBank/DDBJ whole genome shotgun (WGS) entry which is preliminary data.</text>
</comment>
<keyword evidence="4" id="KW-1185">Reference proteome</keyword>
<keyword evidence="2" id="KW-1133">Transmembrane helix</keyword>
<accession>A0A2A9M1U4</accession>
<keyword evidence="2" id="KW-0812">Transmembrane</keyword>
<dbReference type="EMBL" id="NWUJ01000016">
    <property type="protein sequence ID" value="PFH31214.1"/>
    <property type="molecule type" value="Genomic_DNA"/>
</dbReference>
<dbReference type="KEGG" id="bbes:BESB_030880"/>
<evidence type="ECO:0000313" key="4">
    <source>
        <dbReference type="Proteomes" id="UP000224006"/>
    </source>
</evidence>